<dbReference type="Gene3D" id="2.40.10.10">
    <property type="entry name" value="Trypsin-like serine proteases"/>
    <property type="match status" value="2"/>
</dbReference>
<dbReference type="InterPro" id="IPR043504">
    <property type="entry name" value="Peptidase_S1_PA_chymotrypsin"/>
</dbReference>
<name>A0AAU7E0D8_9MICO</name>
<evidence type="ECO:0000313" key="2">
    <source>
        <dbReference type="EMBL" id="XBH23016.1"/>
    </source>
</evidence>
<accession>A0AAU7E0D8</accession>
<keyword evidence="1" id="KW-0732">Signal</keyword>
<gene>
    <name evidence="2" type="ORF">V5R04_07335</name>
</gene>
<sequence>MNIVRKGRATVFGTAAILFALVLGLNAPSQAANIDPGKDTVSEAIAAQAKDLGFANGQEVETLMSWQNNVAQMLTEIQDRRPDEIAYTRMTNDGATVGFRAHPSAETEDLLATVKVPVTFVTDVGWSEREAASVGEAAHYAVYNALGGAEVATDTDAETGAVNVFVAPEDIAEARIALESVEAKIALEKAPGIQVQVQTDPNLASGNDALVGGSSMSGGLCTSGFSVKTASYAHGMMTADHCPNSLSMGSYALSYRGGSSTRDVQWHSTTATTTVNKLSTTHNITATANPTVGQLLCRYGVTSGLKCDYTYKANQCRNTYCGMMTMEKRLAAGGDSGGPWFSSTTAYGVHSGWVTIWLVARDMFTPVRNGASTLGVTVKIS</sequence>
<organism evidence="2">
    <name type="scientific">Jonesiaceae bacterium BS-20</name>
    <dbReference type="NCBI Taxonomy" id="3120821"/>
    <lineage>
        <taxon>Bacteria</taxon>
        <taxon>Bacillati</taxon>
        <taxon>Actinomycetota</taxon>
        <taxon>Actinomycetes</taxon>
        <taxon>Micrococcales</taxon>
        <taxon>Jonesiaceae</taxon>
    </lineage>
</organism>
<dbReference type="CDD" id="cd21112">
    <property type="entry name" value="alphaLP-like"/>
    <property type="match status" value="1"/>
</dbReference>
<feature type="signal peptide" evidence="1">
    <location>
        <begin position="1"/>
        <end position="31"/>
    </location>
</feature>
<dbReference type="InterPro" id="IPR009003">
    <property type="entry name" value="Peptidase_S1_PA"/>
</dbReference>
<dbReference type="SUPFAM" id="SSF50494">
    <property type="entry name" value="Trypsin-like serine proteases"/>
    <property type="match status" value="1"/>
</dbReference>
<feature type="chain" id="PRO_5043828968" evidence="1">
    <location>
        <begin position="32"/>
        <end position="381"/>
    </location>
</feature>
<dbReference type="AlphaFoldDB" id="A0AAU7E0D8"/>
<protein>
    <submittedName>
        <fullName evidence="2">S1 family peptidase</fullName>
    </submittedName>
</protein>
<proteinExistence type="predicted"/>
<dbReference type="EMBL" id="CP146203">
    <property type="protein sequence ID" value="XBH23016.1"/>
    <property type="molecule type" value="Genomic_DNA"/>
</dbReference>
<reference evidence="2" key="1">
    <citation type="submission" date="2024-02" db="EMBL/GenBank/DDBJ databases">
        <title>Tomenella chthoni gen. nov. sp. nov., a member of the family Jonesiaceae isolated from bat guano.</title>
        <authorList>
            <person name="Miller S.L."/>
            <person name="King J."/>
            <person name="Sankaranarayanan K."/>
            <person name="Lawson P.A."/>
        </authorList>
    </citation>
    <scope>NUCLEOTIDE SEQUENCE</scope>
    <source>
        <strain evidence="2">BS-20</strain>
    </source>
</reference>
<evidence type="ECO:0000256" key="1">
    <source>
        <dbReference type="SAM" id="SignalP"/>
    </source>
</evidence>